<evidence type="ECO:0000313" key="3">
    <source>
        <dbReference type="Proteomes" id="UP001228049"/>
    </source>
</evidence>
<name>A0AAD9ETI2_DISEL</name>
<evidence type="ECO:0000256" key="1">
    <source>
        <dbReference type="SAM" id="SignalP"/>
    </source>
</evidence>
<keyword evidence="3" id="KW-1185">Reference proteome</keyword>
<dbReference type="AlphaFoldDB" id="A0AAD9ETI2"/>
<dbReference type="Proteomes" id="UP001228049">
    <property type="component" value="Unassembled WGS sequence"/>
</dbReference>
<comment type="caution">
    <text evidence="2">The sequence shown here is derived from an EMBL/GenBank/DDBJ whole genome shotgun (WGS) entry which is preliminary data.</text>
</comment>
<sequence>MSQEEKKKRRKAVVPLLLLKISLVEFSLSQRLAAQTQGRYQRTVVADSQTVCEVQRLPLRTVQQMRSGLARKV</sequence>
<protein>
    <submittedName>
        <fullName evidence="2">GTP cyclohydrolase III</fullName>
    </submittedName>
</protein>
<gene>
    <name evidence="2" type="ORF">KUDE01_001824</name>
</gene>
<feature type="chain" id="PRO_5042289477" evidence="1">
    <location>
        <begin position="30"/>
        <end position="73"/>
    </location>
</feature>
<accession>A0AAD9ETI2</accession>
<feature type="signal peptide" evidence="1">
    <location>
        <begin position="1"/>
        <end position="29"/>
    </location>
</feature>
<evidence type="ECO:0000313" key="2">
    <source>
        <dbReference type="EMBL" id="KAK1876501.1"/>
    </source>
</evidence>
<dbReference type="EMBL" id="JASDAP010000028">
    <property type="protein sequence ID" value="KAK1876501.1"/>
    <property type="molecule type" value="Genomic_DNA"/>
</dbReference>
<reference evidence="2" key="1">
    <citation type="submission" date="2023-04" db="EMBL/GenBank/DDBJ databases">
        <title>Chromosome-level genome of Chaenocephalus aceratus.</title>
        <authorList>
            <person name="Park H."/>
        </authorList>
    </citation>
    <scope>NUCLEOTIDE SEQUENCE</scope>
    <source>
        <strain evidence="2">DE</strain>
        <tissue evidence="2">Muscle</tissue>
    </source>
</reference>
<organism evidence="2 3">
    <name type="scientific">Dissostichus eleginoides</name>
    <name type="common">Patagonian toothfish</name>
    <name type="synonym">Dissostichus amissus</name>
    <dbReference type="NCBI Taxonomy" id="100907"/>
    <lineage>
        <taxon>Eukaryota</taxon>
        <taxon>Metazoa</taxon>
        <taxon>Chordata</taxon>
        <taxon>Craniata</taxon>
        <taxon>Vertebrata</taxon>
        <taxon>Euteleostomi</taxon>
        <taxon>Actinopterygii</taxon>
        <taxon>Neopterygii</taxon>
        <taxon>Teleostei</taxon>
        <taxon>Neoteleostei</taxon>
        <taxon>Acanthomorphata</taxon>
        <taxon>Eupercaria</taxon>
        <taxon>Perciformes</taxon>
        <taxon>Notothenioidei</taxon>
        <taxon>Nototheniidae</taxon>
        <taxon>Dissostichus</taxon>
    </lineage>
</organism>
<proteinExistence type="predicted"/>
<keyword evidence="1" id="KW-0732">Signal</keyword>